<dbReference type="InParanoid" id="A0A251TA10"/>
<proteinExistence type="predicted"/>
<evidence type="ECO:0000313" key="2">
    <source>
        <dbReference type="Proteomes" id="UP000215914"/>
    </source>
</evidence>
<sequence length="77" mass="8738">MTVSGKTHVYFNGMLYQISSSGTASRQLLWPVLLRGPVTFKLNQFGSEFAKGPIPSDPFWYSICIFLNFLSEFLLEL</sequence>
<protein>
    <submittedName>
        <fullName evidence="1">Uncharacterized protein</fullName>
    </submittedName>
</protein>
<dbReference type="Proteomes" id="UP000215914">
    <property type="component" value="Chromosome 11"/>
</dbReference>
<dbReference type="AlphaFoldDB" id="A0A251TA10"/>
<reference evidence="2" key="1">
    <citation type="journal article" date="2017" name="Nature">
        <title>The sunflower genome provides insights into oil metabolism, flowering and Asterid evolution.</title>
        <authorList>
            <person name="Badouin H."/>
            <person name="Gouzy J."/>
            <person name="Grassa C.J."/>
            <person name="Murat F."/>
            <person name="Staton S.E."/>
            <person name="Cottret L."/>
            <person name="Lelandais-Briere C."/>
            <person name="Owens G.L."/>
            <person name="Carrere S."/>
            <person name="Mayjonade B."/>
            <person name="Legrand L."/>
            <person name="Gill N."/>
            <person name="Kane N.C."/>
            <person name="Bowers J.E."/>
            <person name="Hubner S."/>
            <person name="Bellec A."/>
            <person name="Berard A."/>
            <person name="Berges H."/>
            <person name="Blanchet N."/>
            <person name="Boniface M.C."/>
            <person name="Brunel D."/>
            <person name="Catrice O."/>
            <person name="Chaidir N."/>
            <person name="Claudel C."/>
            <person name="Donnadieu C."/>
            <person name="Faraut T."/>
            <person name="Fievet G."/>
            <person name="Helmstetter N."/>
            <person name="King M."/>
            <person name="Knapp S.J."/>
            <person name="Lai Z."/>
            <person name="Le Paslier M.C."/>
            <person name="Lippi Y."/>
            <person name="Lorenzon L."/>
            <person name="Mandel J.R."/>
            <person name="Marage G."/>
            <person name="Marchand G."/>
            <person name="Marquand E."/>
            <person name="Bret-Mestries E."/>
            <person name="Morien E."/>
            <person name="Nambeesan S."/>
            <person name="Nguyen T."/>
            <person name="Pegot-Espagnet P."/>
            <person name="Pouilly N."/>
            <person name="Raftis F."/>
            <person name="Sallet E."/>
            <person name="Schiex T."/>
            <person name="Thomas J."/>
            <person name="Vandecasteele C."/>
            <person name="Vares D."/>
            <person name="Vear F."/>
            <person name="Vautrin S."/>
            <person name="Crespi M."/>
            <person name="Mangin B."/>
            <person name="Burke J.M."/>
            <person name="Salse J."/>
            <person name="Munos S."/>
            <person name="Vincourt P."/>
            <person name="Rieseberg L.H."/>
            <person name="Langlade N.B."/>
        </authorList>
    </citation>
    <scope>NUCLEOTIDE SEQUENCE [LARGE SCALE GENOMIC DNA]</scope>
    <source>
        <strain evidence="2">cv. SF193</strain>
    </source>
</reference>
<organism evidence="1 2">
    <name type="scientific">Helianthus annuus</name>
    <name type="common">Common sunflower</name>
    <dbReference type="NCBI Taxonomy" id="4232"/>
    <lineage>
        <taxon>Eukaryota</taxon>
        <taxon>Viridiplantae</taxon>
        <taxon>Streptophyta</taxon>
        <taxon>Embryophyta</taxon>
        <taxon>Tracheophyta</taxon>
        <taxon>Spermatophyta</taxon>
        <taxon>Magnoliopsida</taxon>
        <taxon>eudicotyledons</taxon>
        <taxon>Gunneridae</taxon>
        <taxon>Pentapetalae</taxon>
        <taxon>asterids</taxon>
        <taxon>campanulids</taxon>
        <taxon>Asterales</taxon>
        <taxon>Asteraceae</taxon>
        <taxon>Asteroideae</taxon>
        <taxon>Heliantheae alliance</taxon>
        <taxon>Heliantheae</taxon>
        <taxon>Helianthus</taxon>
    </lineage>
</organism>
<keyword evidence="2" id="KW-1185">Reference proteome</keyword>
<gene>
    <name evidence="1" type="ORF">HannXRQ_Chr11g0335771</name>
</gene>
<evidence type="ECO:0000313" key="1">
    <source>
        <dbReference type="EMBL" id="OTG07908.1"/>
    </source>
</evidence>
<dbReference type="EMBL" id="CM007900">
    <property type="protein sequence ID" value="OTG07908.1"/>
    <property type="molecule type" value="Genomic_DNA"/>
</dbReference>
<accession>A0A251TA10</accession>
<name>A0A251TA10_HELAN</name>